<feature type="region of interest" description="Disordered" evidence="6">
    <location>
        <begin position="1378"/>
        <end position="1404"/>
    </location>
</feature>
<feature type="domain" description="Tower" evidence="7">
    <location>
        <begin position="3081"/>
        <end position="3122"/>
    </location>
</feature>
<feature type="region of interest" description="Disordered" evidence="6">
    <location>
        <begin position="81"/>
        <end position="128"/>
    </location>
</feature>
<dbReference type="GO" id="GO:0005634">
    <property type="term" value="C:nucleus"/>
    <property type="evidence" value="ECO:0007669"/>
    <property type="project" value="TreeGrafter"/>
</dbReference>
<feature type="compositionally biased region" description="Polar residues" evidence="6">
    <location>
        <begin position="2089"/>
        <end position="2099"/>
    </location>
</feature>
<feature type="compositionally biased region" description="Basic and acidic residues" evidence="6">
    <location>
        <begin position="1522"/>
        <end position="1537"/>
    </location>
</feature>
<dbReference type="PANTHER" id="PTHR11289:SF0">
    <property type="entry name" value="BREAST CANCER TYPE 2 SUSCEPTIBILITY PROTEIN"/>
    <property type="match status" value="1"/>
</dbReference>
<keyword evidence="4" id="KW-0233">DNA recombination</keyword>
<feature type="region of interest" description="Disordered" evidence="6">
    <location>
        <begin position="3776"/>
        <end position="3810"/>
    </location>
</feature>
<feature type="region of interest" description="Disordered" evidence="6">
    <location>
        <begin position="1654"/>
        <end position="1683"/>
    </location>
</feature>
<dbReference type="OrthoDB" id="21095at2759"/>
<gene>
    <name evidence="8" type="primary">BRCA2</name>
    <name evidence="8" type="ORF">BLAG_LOCUS21281</name>
</gene>
<sequence>MKSTRAKCPHGPEGTIFRRVQGGPARRKLALEDFSDLLSEEQLRDLGPVSDSWFEDLTAEALSADNSATTSVQLQDDLQTPLKSHHHGNSQTDIAATPVLDGKDPFTPSSCSPSLFSPNVPECNGTDQRNRFRSKVNMGHSTPVLPQSGKKFIGFSGLSQLRPGEHRRHTLGHFQPSVGFSPGVGGSPLPILPETDSSVLSRRLFKTPQGPSSQGFSSQPITTRFLPTPERLTMTLGGDLDSSALSWTSSMATPGTAAMTTTEAAEECCDPEEDVSIAADGKKLARALFVQCEEETDEDSVQKPTQDKPQPEENLRDVFPTFQSPTGMTLTQEFESTLTETSTAHHGPTASAPNETAEKRKHNNGGLHDTQETSFQTKVAKKAPSESQTSSSQNSVQNDVDKTLDFLFARSERRSQKKEPPPPKRRKWNEPTSDTVSRAVPSVGETGLDIDDSKDIDYKSGTTTSQHEGDVDHTTKMQTENSSDHVGKTAGTQGSSIPPNSVENMIGKQTTASPVSVINVDFFSQISPSSLLEICEAADAAAAKSVGSRDQSSGNRHEKGHQMQYKLEEEVVIDTKDLGLGQEERRDTTSTGKDGKSIECAPCATVKDGKNSDLQSDEVRFSESPPDINPTQGTLDVMNVSSQVFKQQTHAQGGHLAADIGTARVEKDKTALGSLKKKQPATPSLVFNLKVPAKKDSLQDTPKFSATTLGCTVNRVGSARRFFYPTSSQISKSTPKTLFPSNAHGNEKDLKRPVKGLSSATVPSTVFIPSLGQGKKENPLKTSGVAEGTSSRTFKLSESSAPFGQQNTRERTKKEFKLNTEQLHKESVCVKNALNKPGVVSMLHDQSTSDYKTQHRKLPQSVGITGRMDASISNQTEDKTTCSNDVVSSSLSSYGGFQTASRKKIKISDSAMKKAAALAAEVDAEMAKTGPNMSSTSTQFDTGLNRDTDATKTVIKKEARTESEVYASTKAPTKGKCLESDHEFAGFCTASNKKIEISEKAMKQAKALVSEVEDSLLAEMVVEQTGSVSDTTSKDRRLPMTTSRRVDVHTNGSETIVQEASKRQLHVQKEFDPMSNTDLVTTPSTKKPSSSHDIQNSCSTKASGLCIGVVNAETKHTRSLSEFTGFQTASNKPIQVSSDAMKRAESLVKEVESSMAGEAQWEKDRDDSPFSNSNGLQTTLTKESTVSSDSISNSKPVTVKLEDFVKPETRKKKETGCASLHVTGFTTASRKPTQISSGAMKKARSLAAELDAGLASEKKGYQGLDQTLKLDVTGFTTASKKPIRLAPSSMEKAKALTAEVDASLPTGIYNNFITDQTSAPDCSGFRTASNKNISVSTASIQKARLLMAEVNEADQLFSTEEGTARKCSETTATVMPAVENGTFPQPKGQRPFKPPSKVFGPGKCSELPDSRVRLKSVTSTACANSEVHPMSTAAGTTHKPSQPIMEEDSNMNDSFHDDQLFCTQMVSAAEVAESTYAFLQAEKEDGGSDDFGLSEHLQNKGKTTDPSTSLFNGAENGSYDNNKIKERQSQSNPCKDRQHEIVCTLESESMKTANEASPKHIEVTAVQSRCNIPKSSDQNAVAQENDMPKPTEVQKTGYKTVQGSTAANMKIHTMQKKIVTICDTVKDSDAAMLDESFDLAWGLVDEMLVKAMEASAHKSEENNTTPKPGQDRQADTSFDHRHSLDSGLGECRIASQDKNVSMTYWSSLEDPRHDNTLTSQEVGQITEDMSVKKHIQCEDKSYKPPQCPFTTASGRKVSVSEKALKHVKEMAKDELLPPEEMSIPLNKLSRHHSPTEVSHRSFMEHLRETLPEDNQWRRDEEMDSSNNVGFSTAGGKKITVSKKSLEKAGKLWNSTEQAQQEGKASTSGETDCSPKFQGFQTASGHRVNVSDAALAKAKQLWNDGGELEEALLAVSADKSLPKPGGFKTASGRTLRVSEKALQKAQMMWKETEEQQGILTSEVNACSAEFPGFQTASGHKAQQLWDDTNKGETGQDVNKEPCKTFPGLQTASRCRVDVSEEPLPTVKQMWNKDNENCDPQRDTSMTSAKFGGFTTAAGKCVQVSKQALQKAKRLWEETETKTSSGHKENSSGFQGFQTASGKKVDISDQALSRAKELWRDTVGESGNEAKGTDATKESSSKCTGFQTAGGRKLQVSAEALHQAKLLWKDDEVEETFKGNSMETLDSATFNGETFKKQDSMQSPTNMPFAGFKIASGHTVNVSETSLLRAKQMFQDKEETNKSSPNKEPTENSAPSEFQGFSTGSGQKIKVSKKSLQFAKEMWKESESGVNNPAESAMKRQECGENSKTTFRGFQTAGGQRIDVSEEALQKAKALFSDNTSLTENDSCKKSSHTNQELNNGAKFKGFQTARGQKIEVSEDALKKARVFLSDDVTEETSGQEGIQRPKMERAQDVNTSIFRGFQTARGQKIEVSKDALQKARALLSDDVTEETSGQEEIQVPKKMKSAKDTNTSMFGGFQTAGGQQIEVSEEALQEARARLSEVQDDSMGLDTGFAERTAEHSPLQKRRVPGVLPSGKDEHGHGVKSGPPQDKGEWLYRDRSSRKRTLTSSDTTAIWPPSKRQSPSPAGYQARHVGHRQAFRPPVATHPEGVVQDRHGFSVRTRLQPLHSKPRQDFRRPPGLPQAARQPVVSTPQAQNSTENSFRTPFKSPASTFSAPFKAKPGGEEGPTEDLCKPAACTTTDNTPDSPEPNQETCVDDSSMCDKDKIITEHSGKAQALRKAREAQALRIAQKKKQTIHPENGSLLQKRLTQARVGLQEAVYSQTPGTYTTEELYSYGVHQSTCTVTSETAESFRFVCRDHLSPAALDGGEGITLTDGGVLVPLEDGTAGKEEFVSALLDTSGVDPSLVTPEWIHNHYRWIVWKLAAMETAFPVQFGGRCLTPDQVLMQLKYRYDREVDLSQRSALKKILERDDTPSKTLVLCVARIVPPTSGQDCSSGQDSKKVPQKETIVELTDGWYGVRAALDPPLARLVESSHIYVGQKLCLSGAELVGSQDACSPLEAPANLLLKLSANATRCARWDVKLGYHSNPQPFPVSLGSLCADGGMVGCVDVLVLRSYPMQYMEKYPSGSSVFRSRRAEEKAARKHEEDRNRRMEKLYSQIQDRFERRTAGKGSSVGRRRKSFHLKTEDIENLQTGQEIYEALQGAMDPTEIEQCLSPAQRSRLYDHQRSLQAEQQGELQAEFRKALQQLDDEIPVQRNVVAMYRVKLADYKKEGGNTDLTLTVWRPTDHVMDLLKEGKRLKIFHLSTSAARNQVQLASTRTTRYQELPVKPGTLAEVYSPRKLATFDELCASDFSPVCGEVDILGVVVYITGQSTAGNSGVQTVFLADADQNLCCVKFWGGVSSHSLEDVLRVRALVGGANLQWRPDGRLKVPCLVFGDKADFSQKPQHAHLREGLRQLEESIKDVKSFTESMVQEVERVVYSRQAFSPGPSNTSRVWASPNPGNRTGPHTPAARLFTPARAHSTPNNSVSTPRPLHCNSPAVTSQVTPYGGNASHSSSVQSSGKDKPSAHPRRNLLDRVPSPPPLTTLVSPIPHRVKRAFKRPGLVPLNIGRRSPAFVPPVKRTVPDTEDSIDNVEQEKKESTVDLGSGTVTEISDAEMASICTQNTPDKREGRAADDNSQESTQAQLDGEQREDFISDTQLLSASENGPGTDAQPNAHSPGLKEKVSPKQSKPLQRRSVGYRRRGRGRRGANNQGTRAAAVHSTANVEMPRSPTAPEDCTTPGPERIAILEEQGSAIPATIDTVVIEDVAEIEAEVPQNSAGSSQDSVDSQNVATRTRSSLRLAKKRKR</sequence>
<dbReference type="InterPro" id="IPR015187">
    <property type="entry name" value="BRCA2_OB_1"/>
</dbReference>
<feature type="compositionally biased region" description="Polar residues" evidence="6">
    <location>
        <begin position="3658"/>
        <end position="3678"/>
    </location>
</feature>
<keyword evidence="1" id="KW-0677">Repeat</keyword>
<dbReference type="GO" id="GO:0006355">
    <property type="term" value="P:regulation of DNA-templated transcription"/>
    <property type="evidence" value="ECO:0007669"/>
    <property type="project" value="TreeGrafter"/>
</dbReference>
<evidence type="ECO:0000256" key="4">
    <source>
        <dbReference type="ARBA" id="ARBA00023172"/>
    </source>
</evidence>
<dbReference type="Gene3D" id="2.40.50.140">
    <property type="entry name" value="Nucleic acid-binding proteins"/>
    <property type="match status" value="3"/>
</dbReference>
<dbReference type="InterPro" id="IPR012340">
    <property type="entry name" value="NA-bd_OB-fold"/>
</dbReference>
<dbReference type="Pfam" id="PF21318">
    <property type="entry name" value="BRCA2DBD_OB2"/>
    <property type="match status" value="1"/>
</dbReference>
<feature type="compositionally biased region" description="Basic and acidic residues" evidence="6">
    <location>
        <begin position="3094"/>
        <end position="3112"/>
    </location>
</feature>
<feature type="compositionally biased region" description="Polar residues" evidence="6">
    <location>
        <begin position="321"/>
        <end position="344"/>
    </location>
</feature>
<evidence type="ECO:0000256" key="2">
    <source>
        <dbReference type="ARBA" id="ARBA00022763"/>
    </source>
</evidence>
<feature type="region of interest" description="Disordered" evidence="6">
    <location>
        <begin position="1"/>
        <end position="21"/>
    </location>
</feature>
<dbReference type="PIRSF" id="PIRSF002397">
    <property type="entry name" value="BRCA2"/>
    <property type="match status" value="1"/>
</dbReference>
<dbReference type="SUPFAM" id="SSF50249">
    <property type="entry name" value="Nucleic acid-binding proteins"/>
    <property type="match status" value="3"/>
</dbReference>
<keyword evidence="3" id="KW-0238">DNA-binding</keyword>
<feature type="region of interest" description="Disordered" evidence="6">
    <location>
        <begin position="2446"/>
        <end position="2466"/>
    </location>
</feature>
<reference evidence="8" key="1">
    <citation type="submission" date="2022-01" db="EMBL/GenBank/DDBJ databases">
        <authorList>
            <person name="Braso-Vives M."/>
        </authorList>
    </citation>
    <scope>NUCLEOTIDE SEQUENCE</scope>
</reference>
<keyword evidence="5" id="KW-0234">DNA repair</keyword>
<feature type="compositionally biased region" description="Basic and acidic residues" evidence="6">
    <location>
        <begin position="305"/>
        <end position="316"/>
    </location>
</feature>
<feature type="compositionally biased region" description="Basic and acidic residues" evidence="6">
    <location>
        <begin position="2549"/>
        <end position="2558"/>
    </location>
</feature>
<feature type="compositionally biased region" description="Basic and acidic residues" evidence="6">
    <location>
        <begin position="578"/>
        <end position="597"/>
    </location>
</feature>
<feature type="region of interest" description="Disordered" evidence="6">
    <location>
        <begin position="294"/>
        <end position="505"/>
    </location>
</feature>
<feature type="compositionally biased region" description="Low complexity" evidence="6">
    <location>
        <begin position="3711"/>
        <end position="3721"/>
    </location>
</feature>
<dbReference type="Pfam" id="PF09121">
    <property type="entry name" value="Tower"/>
    <property type="match status" value="1"/>
</dbReference>
<feature type="compositionally biased region" description="Polar residues" evidence="6">
    <location>
        <begin position="3500"/>
        <end position="3522"/>
    </location>
</feature>
<name>A0A8K0A6D8_BRALA</name>
<dbReference type="SMART" id="SM01341">
    <property type="entry name" value="Tower"/>
    <property type="match status" value="1"/>
</dbReference>
<feature type="compositionally biased region" description="Polar residues" evidence="6">
    <location>
        <begin position="1852"/>
        <end position="1870"/>
    </location>
</feature>
<feature type="region of interest" description="Disordered" evidence="6">
    <location>
        <begin position="2514"/>
        <end position="2716"/>
    </location>
</feature>
<feature type="region of interest" description="Disordered" evidence="6">
    <location>
        <begin position="2116"/>
        <end position="2147"/>
    </location>
</feature>
<feature type="compositionally biased region" description="Polar residues" evidence="6">
    <location>
        <begin position="1169"/>
        <end position="1193"/>
    </location>
</feature>
<evidence type="ECO:0000256" key="1">
    <source>
        <dbReference type="ARBA" id="ARBA00022737"/>
    </source>
</evidence>
<feature type="compositionally biased region" description="Basic and acidic residues" evidence="6">
    <location>
        <begin position="3628"/>
        <end position="3637"/>
    </location>
</feature>
<feature type="compositionally biased region" description="Low complexity" evidence="6">
    <location>
        <begin position="385"/>
        <end position="397"/>
    </location>
</feature>
<dbReference type="InterPro" id="IPR002093">
    <property type="entry name" value="BRCA2_repeat"/>
</dbReference>
<dbReference type="Pfam" id="PF09169">
    <property type="entry name" value="BRCA-2_helical"/>
    <property type="match status" value="1"/>
</dbReference>
<dbReference type="PANTHER" id="PTHR11289">
    <property type="entry name" value="BREAST CANCER TYPE 2 SUSCEPTIBILITY PROTEIN BRCA2"/>
    <property type="match status" value="1"/>
</dbReference>
<feature type="region of interest" description="Disordered" evidence="6">
    <location>
        <begin position="1487"/>
        <end position="1537"/>
    </location>
</feature>
<feature type="region of interest" description="Disordered" evidence="6">
    <location>
        <begin position="1147"/>
        <end position="1193"/>
    </location>
</feature>
<dbReference type="CDD" id="cd04493">
    <property type="entry name" value="BRCA2DBD_OB1"/>
    <property type="match status" value="1"/>
</dbReference>
<proteinExistence type="predicted"/>
<feature type="compositionally biased region" description="Polar residues" evidence="6">
    <location>
        <begin position="107"/>
        <end position="117"/>
    </location>
</feature>
<feature type="region of interest" description="Disordered" evidence="6">
    <location>
        <begin position="578"/>
        <end position="599"/>
    </location>
</feature>
<feature type="compositionally biased region" description="Basic and acidic residues" evidence="6">
    <location>
        <begin position="399"/>
        <end position="422"/>
    </location>
</feature>
<feature type="compositionally biased region" description="Polar residues" evidence="6">
    <location>
        <begin position="788"/>
        <end position="807"/>
    </location>
</feature>
<dbReference type="GO" id="GO:0000724">
    <property type="term" value="P:double-strand break repair via homologous recombination"/>
    <property type="evidence" value="ECO:0007669"/>
    <property type="project" value="InterPro"/>
</dbReference>
<keyword evidence="9" id="KW-1185">Reference proteome</keyword>
<protein>
    <submittedName>
        <fullName evidence="8">BRCA2 protein</fullName>
    </submittedName>
</protein>
<dbReference type="InterPro" id="IPR015188">
    <property type="entry name" value="BRCA2_OB_3"/>
</dbReference>
<feature type="region of interest" description="Disordered" evidence="6">
    <location>
        <begin position="3445"/>
        <end position="3550"/>
    </location>
</feature>
<evidence type="ECO:0000256" key="5">
    <source>
        <dbReference type="ARBA" id="ARBA00023204"/>
    </source>
</evidence>
<evidence type="ECO:0000313" key="9">
    <source>
        <dbReference type="Proteomes" id="UP000838412"/>
    </source>
</evidence>
<feature type="compositionally biased region" description="Basic and acidic residues" evidence="6">
    <location>
        <begin position="2129"/>
        <end position="2138"/>
    </location>
</feature>
<keyword evidence="2" id="KW-0227">DNA damage</keyword>
<feature type="region of interest" description="Disordered" evidence="6">
    <location>
        <begin position="2075"/>
        <end position="2100"/>
    </location>
</feature>
<dbReference type="SUPFAM" id="SSF81878">
    <property type="entry name" value="BRCA2 tower domain"/>
    <property type="match status" value="1"/>
</dbReference>
<dbReference type="Pfam" id="PF09104">
    <property type="entry name" value="BRCA-2_OB3"/>
    <property type="match status" value="1"/>
</dbReference>
<dbReference type="SUPFAM" id="SSF81872">
    <property type="entry name" value="BRCA2 helical domain"/>
    <property type="match status" value="1"/>
</dbReference>
<feature type="compositionally biased region" description="Polar residues" evidence="6">
    <location>
        <begin position="2696"/>
        <end position="2712"/>
    </location>
</feature>
<dbReference type="Gene3D" id="6.10.70.10">
    <property type="match status" value="1"/>
</dbReference>
<feature type="compositionally biased region" description="Polar residues" evidence="6">
    <location>
        <begin position="2647"/>
        <end position="2673"/>
    </location>
</feature>
<evidence type="ECO:0000313" key="8">
    <source>
        <dbReference type="EMBL" id="CAH1268296.1"/>
    </source>
</evidence>
<feature type="compositionally biased region" description="Polar residues" evidence="6">
    <location>
        <begin position="2240"/>
        <end position="2264"/>
    </location>
</feature>
<feature type="region of interest" description="Disordered" evidence="6">
    <location>
        <begin position="1851"/>
        <end position="1877"/>
    </location>
</feature>
<evidence type="ECO:0000259" key="7">
    <source>
        <dbReference type="SMART" id="SM01341"/>
    </source>
</evidence>
<dbReference type="InterPro" id="IPR015525">
    <property type="entry name" value="BRCA2"/>
</dbReference>
<feature type="compositionally biased region" description="Polar residues" evidence="6">
    <location>
        <begin position="3778"/>
        <end position="3796"/>
    </location>
</feature>
<evidence type="ECO:0000256" key="6">
    <source>
        <dbReference type="SAM" id="MobiDB-lite"/>
    </source>
</evidence>
<dbReference type="InterPro" id="IPR036315">
    <property type="entry name" value="BRCA2_hlx_sf"/>
</dbReference>
<feature type="region of interest" description="Disordered" evidence="6">
    <location>
        <begin position="1069"/>
        <end position="1097"/>
    </location>
</feature>
<feature type="compositionally biased region" description="Polar residues" evidence="6">
    <location>
        <begin position="1500"/>
        <end position="1511"/>
    </location>
</feature>
<feature type="compositionally biased region" description="Polar residues" evidence="6">
    <location>
        <begin position="490"/>
        <end position="505"/>
    </location>
</feature>
<feature type="compositionally biased region" description="Basic and acidic residues" evidence="6">
    <location>
        <begin position="1669"/>
        <end position="1683"/>
    </location>
</feature>
<feature type="compositionally biased region" description="Basic residues" evidence="6">
    <location>
        <begin position="3700"/>
        <end position="3710"/>
    </location>
</feature>
<feature type="region of interest" description="Disordered" evidence="6">
    <location>
        <begin position="2233"/>
        <end position="2266"/>
    </location>
</feature>
<dbReference type="PROSITE" id="PS50138">
    <property type="entry name" value="BRCA2_REPEAT"/>
    <property type="match status" value="18"/>
</dbReference>
<dbReference type="GO" id="GO:0003677">
    <property type="term" value="F:DNA binding"/>
    <property type="evidence" value="ECO:0007669"/>
    <property type="project" value="UniProtKB-KW"/>
</dbReference>
<evidence type="ECO:0000256" key="3">
    <source>
        <dbReference type="ARBA" id="ARBA00023125"/>
    </source>
</evidence>
<dbReference type="Pfam" id="PF09103">
    <property type="entry name" value="BRCA-2_OB1"/>
    <property type="match status" value="1"/>
</dbReference>
<dbReference type="Proteomes" id="UP000838412">
    <property type="component" value="Chromosome 6"/>
</dbReference>
<dbReference type="InterPro" id="IPR015205">
    <property type="entry name" value="Tower_dom"/>
</dbReference>
<organism evidence="8 9">
    <name type="scientific">Branchiostoma lanceolatum</name>
    <name type="common">Common lancelet</name>
    <name type="synonym">Amphioxus lanceolatum</name>
    <dbReference type="NCBI Taxonomy" id="7740"/>
    <lineage>
        <taxon>Eukaryota</taxon>
        <taxon>Metazoa</taxon>
        <taxon>Chordata</taxon>
        <taxon>Cephalochordata</taxon>
        <taxon>Leptocardii</taxon>
        <taxon>Amphioxiformes</taxon>
        <taxon>Branchiostomatidae</taxon>
        <taxon>Branchiostoma</taxon>
    </lineage>
</organism>
<dbReference type="InterPro" id="IPR015252">
    <property type="entry name" value="BRCA2_hlx"/>
</dbReference>
<dbReference type="EMBL" id="OV696691">
    <property type="protein sequence ID" value="CAH1268296.1"/>
    <property type="molecule type" value="Genomic_DNA"/>
</dbReference>
<feature type="region of interest" description="Disordered" evidence="6">
    <location>
        <begin position="3574"/>
        <end position="3744"/>
    </location>
</feature>
<accession>A0A8K0A6D8</accession>
<feature type="region of interest" description="Disordered" evidence="6">
    <location>
        <begin position="3091"/>
        <end position="3112"/>
    </location>
</feature>
<feature type="compositionally biased region" description="Polar residues" evidence="6">
    <location>
        <begin position="3449"/>
        <end position="3464"/>
    </location>
</feature>
<feature type="compositionally biased region" description="Basic and acidic residues" evidence="6">
    <location>
        <begin position="2075"/>
        <end position="2088"/>
    </location>
</feature>
<feature type="region of interest" description="Disordered" evidence="6">
    <location>
        <begin position="769"/>
        <end position="811"/>
    </location>
</feature>
<dbReference type="Pfam" id="PF00634">
    <property type="entry name" value="BRCA2"/>
    <property type="match status" value="16"/>
</dbReference>